<comment type="subcellular location">
    <subcellularLocation>
        <location evidence="1">Membrane</location>
        <topology evidence="1">Multi-pass membrane protein</topology>
    </subcellularLocation>
</comment>
<dbReference type="Gene3D" id="3.40.50.720">
    <property type="entry name" value="NAD(P)-binding Rossmann-like Domain"/>
    <property type="match status" value="1"/>
</dbReference>
<dbReference type="PANTHER" id="PTHR42751:SF3">
    <property type="entry name" value="SODIUM_GLUTAMATE SYMPORTER"/>
    <property type="match status" value="1"/>
</dbReference>
<evidence type="ECO:0000259" key="9">
    <source>
        <dbReference type="Pfam" id="PF02254"/>
    </source>
</evidence>
<dbReference type="PANTHER" id="PTHR42751">
    <property type="entry name" value="SODIUM/HYDROGEN EXCHANGER FAMILY/TRKA DOMAIN PROTEIN"/>
    <property type="match status" value="1"/>
</dbReference>
<dbReference type="Pfam" id="PF02254">
    <property type="entry name" value="TrkA_N"/>
    <property type="match status" value="1"/>
</dbReference>
<evidence type="ECO:0000313" key="10">
    <source>
        <dbReference type="EMBL" id="KKQ75856.1"/>
    </source>
</evidence>
<feature type="transmembrane region" description="Helical" evidence="7">
    <location>
        <begin position="293"/>
        <end position="313"/>
    </location>
</feature>
<dbReference type="EMBL" id="LBUZ01000003">
    <property type="protein sequence ID" value="KKQ75856.1"/>
    <property type="molecule type" value="Genomic_DNA"/>
</dbReference>
<keyword evidence="4 7" id="KW-0812">Transmembrane</keyword>
<evidence type="ECO:0000259" key="8">
    <source>
        <dbReference type="Pfam" id="PF00999"/>
    </source>
</evidence>
<comment type="caution">
    <text evidence="10">The sequence shown here is derived from an EMBL/GenBank/DDBJ whole genome shotgun (WGS) entry which is preliminary data.</text>
</comment>
<feature type="transmembrane region" description="Helical" evidence="7">
    <location>
        <begin position="211"/>
        <end position="231"/>
    </location>
</feature>
<dbReference type="GO" id="GO:0016020">
    <property type="term" value="C:membrane"/>
    <property type="evidence" value="ECO:0007669"/>
    <property type="project" value="UniProtKB-SubCell"/>
</dbReference>
<evidence type="ECO:0000256" key="1">
    <source>
        <dbReference type="ARBA" id="ARBA00004141"/>
    </source>
</evidence>
<evidence type="ECO:0000256" key="6">
    <source>
        <dbReference type="ARBA" id="ARBA00023136"/>
    </source>
</evidence>
<feature type="transmembrane region" description="Helical" evidence="7">
    <location>
        <begin position="170"/>
        <end position="191"/>
    </location>
</feature>
<evidence type="ECO:0000256" key="4">
    <source>
        <dbReference type="ARBA" id="ARBA00022692"/>
    </source>
</evidence>
<feature type="transmembrane region" description="Helical" evidence="7">
    <location>
        <begin position="265"/>
        <end position="287"/>
    </location>
</feature>
<keyword evidence="6 7" id="KW-0472">Membrane</keyword>
<accession>A0A0G0NFH1</accession>
<sequence length="557" mass="60717">MDFTQISILLVAAAAAGVLAKSLRQPVFVGYLFAGFLLALFGFLQKDSHSLQSLGQIGVTLLLFLVGLEMNIHEFSIVGKVALLSGIGQVVLTTAAGFLIASLLGFGTVSSLYIAFALTLSSTIIIMKLLSEKKDINSLYGKIAVGILLVQDFVAVLILMFLAGFRSENFGFLTILLVALKALILFLSVWYLSKNILPNLFTRFISNSNELLYIVSIAWALGFATLVAGPFGFSIEIGGFLAGLALSNLPEHLQVASKTRWTRDFFLTIFFLVLGTQLVVSGIGPIIPLAIGFALFVLIVNPLIVLILVSALGYKRRTGFLAGLTVAQVSEFSLIIMAMGKSLGHVGNTEVVLVVLVGVITMTLSTYMILGGEKIFQTFKKYLLVFRRKSGREPEVAINPLFNDHIVLVGCDSTGGILAKTLKKLGVTFVVVDFNPKVYKRLLEEKTPVIFGDLDEEEVLEASGVRHARLIISTISNLHDNLVLLEYLGARTKSIITVFTATDNTDAKILYKKGASLLVMPKNIAGEYVKHILKTYRNTPKKVKRLGKNHNRRLLAI</sequence>
<dbReference type="SUPFAM" id="SSF51735">
    <property type="entry name" value="NAD(P)-binding Rossmann-fold domains"/>
    <property type="match status" value="1"/>
</dbReference>
<evidence type="ECO:0000256" key="2">
    <source>
        <dbReference type="ARBA" id="ARBA00005551"/>
    </source>
</evidence>
<protein>
    <submittedName>
        <fullName evidence="10">Sodium/hydrogen exchanger</fullName>
    </submittedName>
</protein>
<keyword evidence="3" id="KW-0813">Transport</keyword>
<dbReference type="InterPro" id="IPR036291">
    <property type="entry name" value="NAD(P)-bd_dom_sf"/>
</dbReference>
<dbReference type="GO" id="GO:0006813">
    <property type="term" value="P:potassium ion transport"/>
    <property type="evidence" value="ECO:0007669"/>
    <property type="project" value="InterPro"/>
</dbReference>
<keyword evidence="5 7" id="KW-1133">Transmembrane helix</keyword>
<feature type="transmembrane region" description="Helical" evidence="7">
    <location>
        <begin position="28"/>
        <end position="45"/>
    </location>
</feature>
<dbReference type="Proteomes" id="UP000034181">
    <property type="component" value="Unassembled WGS sequence"/>
</dbReference>
<feature type="transmembrane region" description="Helical" evidence="7">
    <location>
        <begin position="237"/>
        <end position="253"/>
    </location>
</feature>
<feature type="transmembrane region" description="Helical" evidence="7">
    <location>
        <begin position="51"/>
        <end position="69"/>
    </location>
</feature>
<dbReference type="GO" id="GO:0015297">
    <property type="term" value="F:antiporter activity"/>
    <property type="evidence" value="ECO:0007669"/>
    <property type="project" value="InterPro"/>
</dbReference>
<feature type="transmembrane region" description="Helical" evidence="7">
    <location>
        <begin position="351"/>
        <end position="370"/>
    </location>
</feature>
<feature type="domain" description="RCK N-terminal" evidence="9">
    <location>
        <begin position="406"/>
        <end position="521"/>
    </location>
</feature>
<dbReference type="AlphaFoldDB" id="A0A0G0NFH1"/>
<feature type="transmembrane region" description="Helical" evidence="7">
    <location>
        <begin position="81"/>
        <end position="106"/>
    </location>
</feature>
<comment type="similarity">
    <text evidence="2">Belongs to the monovalent cation:proton antiporter 2 (CPA2) transporter (TC 2.A.37) family.</text>
</comment>
<proteinExistence type="inferred from homology"/>
<dbReference type="Pfam" id="PF00999">
    <property type="entry name" value="Na_H_Exchanger"/>
    <property type="match status" value="1"/>
</dbReference>
<evidence type="ECO:0000256" key="5">
    <source>
        <dbReference type="ARBA" id="ARBA00022989"/>
    </source>
</evidence>
<gene>
    <name evidence="10" type="ORF">US96_C0003G0014</name>
</gene>
<dbReference type="InterPro" id="IPR038770">
    <property type="entry name" value="Na+/solute_symporter_sf"/>
</dbReference>
<dbReference type="GO" id="GO:1902600">
    <property type="term" value="P:proton transmembrane transport"/>
    <property type="evidence" value="ECO:0007669"/>
    <property type="project" value="InterPro"/>
</dbReference>
<dbReference type="Gene3D" id="1.20.1530.20">
    <property type="match status" value="1"/>
</dbReference>
<evidence type="ECO:0000256" key="3">
    <source>
        <dbReference type="ARBA" id="ARBA00022448"/>
    </source>
</evidence>
<dbReference type="InterPro" id="IPR003148">
    <property type="entry name" value="RCK_N"/>
</dbReference>
<feature type="transmembrane region" description="Helical" evidence="7">
    <location>
        <begin position="6"/>
        <end position="23"/>
    </location>
</feature>
<feature type="transmembrane region" description="Helical" evidence="7">
    <location>
        <begin position="112"/>
        <end position="131"/>
    </location>
</feature>
<reference evidence="10 11" key="1">
    <citation type="journal article" date="2015" name="Nature">
        <title>rRNA introns, odd ribosomes, and small enigmatic genomes across a large radiation of phyla.</title>
        <authorList>
            <person name="Brown C.T."/>
            <person name="Hug L.A."/>
            <person name="Thomas B.C."/>
            <person name="Sharon I."/>
            <person name="Castelle C.J."/>
            <person name="Singh A."/>
            <person name="Wilkins M.J."/>
            <person name="Williams K.H."/>
            <person name="Banfield J.F."/>
        </authorList>
    </citation>
    <scope>NUCLEOTIDE SEQUENCE [LARGE SCALE GENOMIC DNA]</scope>
</reference>
<name>A0A0G0NFH1_9BACT</name>
<organism evidence="10 11">
    <name type="scientific">Candidatus Woesebacteria bacterium GW2011_GWB1_38_5b</name>
    <dbReference type="NCBI Taxonomy" id="1618569"/>
    <lineage>
        <taxon>Bacteria</taxon>
        <taxon>Candidatus Woeseibacteriota</taxon>
    </lineage>
</organism>
<evidence type="ECO:0000256" key="7">
    <source>
        <dbReference type="SAM" id="Phobius"/>
    </source>
</evidence>
<dbReference type="InterPro" id="IPR006153">
    <property type="entry name" value="Cation/H_exchanger_TM"/>
</dbReference>
<evidence type="ECO:0000313" key="11">
    <source>
        <dbReference type="Proteomes" id="UP000034181"/>
    </source>
</evidence>
<feature type="transmembrane region" description="Helical" evidence="7">
    <location>
        <begin position="320"/>
        <end position="339"/>
    </location>
</feature>
<feature type="domain" description="Cation/H+ exchanger transmembrane" evidence="8">
    <location>
        <begin position="12"/>
        <end position="365"/>
    </location>
</feature>
<feature type="transmembrane region" description="Helical" evidence="7">
    <location>
        <begin position="143"/>
        <end position="164"/>
    </location>
</feature>